<reference evidence="1 2" key="1">
    <citation type="submission" date="2022-09" db="EMBL/GenBank/DDBJ databases">
        <title>Enrichment on poylsaccharides allowed isolation of novel metabolic and taxonomic groups of Haloarchaea.</title>
        <authorList>
            <person name="Sorokin D.Y."/>
            <person name="Elcheninov A.G."/>
            <person name="Khizhniak T.V."/>
            <person name="Kolganova T.V."/>
            <person name="Kublanov I.V."/>
        </authorList>
    </citation>
    <scope>NUCLEOTIDE SEQUENCE [LARGE SCALE GENOMIC DNA]</scope>
    <source>
        <strain evidence="1 2">AArc-curdl1</strain>
    </source>
</reference>
<dbReference type="Proteomes" id="UP001321047">
    <property type="component" value="Unassembled WGS sequence"/>
</dbReference>
<dbReference type="InterPro" id="IPR058282">
    <property type="entry name" value="DUF7976"/>
</dbReference>
<evidence type="ECO:0000313" key="2">
    <source>
        <dbReference type="Proteomes" id="UP001321047"/>
    </source>
</evidence>
<comment type="caution">
    <text evidence="1">The sequence shown here is derived from an EMBL/GenBank/DDBJ whole genome shotgun (WGS) entry which is preliminary data.</text>
</comment>
<dbReference type="Pfam" id="PF25931">
    <property type="entry name" value="DUF7976"/>
    <property type="match status" value="1"/>
</dbReference>
<proteinExistence type="predicted"/>
<protein>
    <submittedName>
        <fullName evidence="1">Uncharacterized protein</fullName>
    </submittedName>
</protein>
<keyword evidence="2" id="KW-1185">Reference proteome</keyword>
<dbReference type="EMBL" id="JAOPJZ010000025">
    <property type="protein sequence ID" value="MCU4753924.1"/>
    <property type="molecule type" value="Genomic_DNA"/>
</dbReference>
<name>A0AAP3E978_9EURY</name>
<dbReference type="AlphaFoldDB" id="A0AAP3E978"/>
<accession>A0AAP3E978</accession>
<gene>
    <name evidence="1" type="ORF">OB919_18385</name>
</gene>
<dbReference type="RefSeq" id="WP_342810260.1">
    <property type="nucleotide sequence ID" value="NZ_JAOPJZ010000025.1"/>
</dbReference>
<organism evidence="1 2">
    <name type="scientific">Natronosalvus hydrolyticus</name>
    <dbReference type="NCBI Taxonomy" id="2979988"/>
    <lineage>
        <taxon>Archaea</taxon>
        <taxon>Methanobacteriati</taxon>
        <taxon>Methanobacteriota</taxon>
        <taxon>Stenosarchaea group</taxon>
        <taxon>Halobacteria</taxon>
        <taxon>Halobacteriales</taxon>
        <taxon>Natrialbaceae</taxon>
        <taxon>Natronosalvus</taxon>
    </lineage>
</organism>
<sequence>MTETDFPADPERVQFLRAVADDIRGDSSESKQLANILYRTSDLYDDAEDTSPEEIIRNVKFILEVIERDGLGR</sequence>
<evidence type="ECO:0000313" key="1">
    <source>
        <dbReference type="EMBL" id="MCU4753924.1"/>
    </source>
</evidence>